<dbReference type="GO" id="GO:0016985">
    <property type="term" value="F:mannan endo-1,4-beta-mannosidase activity"/>
    <property type="evidence" value="ECO:0007669"/>
    <property type="project" value="InterPro"/>
</dbReference>
<dbReference type="PRINTS" id="PR00739">
    <property type="entry name" value="GLHYDRLASE26"/>
</dbReference>
<dbReference type="Gene3D" id="3.20.20.80">
    <property type="entry name" value="Glycosidases"/>
    <property type="match status" value="1"/>
</dbReference>
<dbReference type="AlphaFoldDB" id="A0A9X3CW79"/>
<dbReference type="EMBL" id="JAPJDA010000001">
    <property type="protein sequence ID" value="MCX2836604.1"/>
    <property type="molecule type" value="Genomic_DNA"/>
</dbReference>
<proteinExistence type="inferred from homology"/>
<dbReference type="RefSeq" id="WP_266067779.1">
    <property type="nucleotide sequence ID" value="NZ_JAPJDA010000001.1"/>
</dbReference>
<dbReference type="Proteomes" id="UP001148482">
    <property type="component" value="Unassembled WGS sequence"/>
</dbReference>
<dbReference type="PANTHER" id="PTHR40079:SF4">
    <property type="entry name" value="GH26 DOMAIN-CONTAINING PROTEIN-RELATED"/>
    <property type="match status" value="1"/>
</dbReference>
<evidence type="ECO:0000259" key="5">
    <source>
        <dbReference type="PROSITE" id="PS51764"/>
    </source>
</evidence>
<organism evidence="6 7">
    <name type="scientific">Salinimicrobium profundisediminis</name>
    <dbReference type="NCBI Taxonomy" id="2994553"/>
    <lineage>
        <taxon>Bacteria</taxon>
        <taxon>Pseudomonadati</taxon>
        <taxon>Bacteroidota</taxon>
        <taxon>Flavobacteriia</taxon>
        <taxon>Flavobacteriales</taxon>
        <taxon>Flavobacteriaceae</taxon>
        <taxon>Salinimicrobium</taxon>
    </lineage>
</organism>
<keyword evidence="7" id="KW-1185">Reference proteome</keyword>
<dbReference type="InterPro" id="IPR000805">
    <property type="entry name" value="Glyco_hydro_26"/>
</dbReference>
<keyword evidence="2 4" id="KW-0378">Hydrolase</keyword>
<name>A0A9X3CW79_9FLAO</name>
<keyword evidence="3 4" id="KW-0326">Glycosidase</keyword>
<reference evidence="6" key="1">
    <citation type="submission" date="2022-11" db="EMBL/GenBank/DDBJ databases">
        <title>Salinimicrobium profundisediminis sp. nov., isolated from deep-sea sediment of the Mariana Trench.</title>
        <authorList>
            <person name="Fu H."/>
        </authorList>
    </citation>
    <scope>NUCLEOTIDE SEQUENCE</scope>
    <source>
        <strain evidence="6">MT39</strain>
    </source>
</reference>
<protein>
    <submittedName>
        <fullName evidence="6">Glycosyl hydrolase</fullName>
    </submittedName>
</protein>
<dbReference type="Pfam" id="PF02156">
    <property type="entry name" value="Glyco_hydro_26"/>
    <property type="match status" value="1"/>
</dbReference>
<evidence type="ECO:0000313" key="6">
    <source>
        <dbReference type="EMBL" id="MCX2836604.1"/>
    </source>
</evidence>
<dbReference type="InterPro" id="IPR022790">
    <property type="entry name" value="GH26_dom"/>
</dbReference>
<comment type="similarity">
    <text evidence="1 4">Belongs to the glycosyl hydrolase 26 family.</text>
</comment>
<dbReference type="InterPro" id="IPR017853">
    <property type="entry name" value="GH"/>
</dbReference>
<feature type="active site" description="Nucleophile" evidence="4">
    <location>
        <position position="335"/>
    </location>
</feature>
<evidence type="ECO:0000256" key="3">
    <source>
        <dbReference type="ARBA" id="ARBA00023295"/>
    </source>
</evidence>
<dbReference type="GO" id="GO:0006080">
    <property type="term" value="P:substituted mannan metabolic process"/>
    <property type="evidence" value="ECO:0007669"/>
    <property type="project" value="InterPro"/>
</dbReference>
<evidence type="ECO:0000256" key="4">
    <source>
        <dbReference type="PROSITE-ProRule" id="PRU01100"/>
    </source>
</evidence>
<comment type="caution">
    <text evidence="6">The sequence shown here is derived from an EMBL/GenBank/DDBJ whole genome shotgun (WGS) entry which is preliminary data.</text>
</comment>
<evidence type="ECO:0000313" key="7">
    <source>
        <dbReference type="Proteomes" id="UP001148482"/>
    </source>
</evidence>
<gene>
    <name evidence="6" type="ORF">OQ279_00450</name>
</gene>
<feature type="active site" description="Proton donor" evidence="4">
    <location>
        <position position="227"/>
    </location>
</feature>
<evidence type="ECO:0000256" key="1">
    <source>
        <dbReference type="ARBA" id="ARBA00007754"/>
    </source>
</evidence>
<dbReference type="PROSITE" id="PS51764">
    <property type="entry name" value="GH26"/>
    <property type="match status" value="1"/>
</dbReference>
<dbReference type="PANTHER" id="PTHR40079">
    <property type="entry name" value="MANNAN ENDO-1,4-BETA-MANNOSIDASE E-RELATED"/>
    <property type="match status" value="1"/>
</dbReference>
<dbReference type="SUPFAM" id="SSF51445">
    <property type="entry name" value="(Trans)glycosidases"/>
    <property type="match status" value="1"/>
</dbReference>
<sequence length="414" mass="47361">MKRVLLYMFMSLIFASCSKDEDPIQNPDPIPVDPVDPVDPPEEEDFVLQPEDTRTYMVDASATEETVAFFYRLKNLSRTNFIVGQQDAFNAFYGNNAGDSDIKKLTGSDPGLLGSDFMFITDKNNNGQPDNWFYQQEQQIIADAVDSYNKGMVNHFTWHLREPYEGDHFYTVEMTDFQKANAFKSILPGGANHEHYKQKLQKIAEVVKNLKGSDGKLIPIIFRPFHEFDGGWFWWGAPYSTAQEFKTLWQFTVDFLKDELNVHNILYAYAPDNSYSTATTYLQRYPGDEYVDILGMDNYGDFLPGDASKLSAANAKLKMISELAKDKVKIAAMTETGLFIPDSSLPLNFYSENLYNVLTDNDVQIGFVMFWQNSENVYTVPVPGLEGEEDFLKFVQKEEPLLLHEMPNMYNLPN</sequence>
<dbReference type="PROSITE" id="PS51257">
    <property type="entry name" value="PROKAR_LIPOPROTEIN"/>
    <property type="match status" value="1"/>
</dbReference>
<evidence type="ECO:0000256" key="2">
    <source>
        <dbReference type="ARBA" id="ARBA00022801"/>
    </source>
</evidence>
<feature type="domain" description="GH26" evidence="5">
    <location>
        <begin position="64"/>
        <end position="404"/>
    </location>
</feature>
<accession>A0A9X3CW79</accession>